<accession>A0ABV8LWA1</accession>
<feature type="transmembrane region" description="Helical" evidence="2">
    <location>
        <begin position="69"/>
        <end position="88"/>
    </location>
</feature>
<dbReference type="Proteomes" id="UP001595816">
    <property type="component" value="Unassembled WGS sequence"/>
</dbReference>
<evidence type="ECO:0000313" key="4">
    <source>
        <dbReference type="Proteomes" id="UP001595816"/>
    </source>
</evidence>
<feature type="compositionally biased region" description="Low complexity" evidence="1">
    <location>
        <begin position="145"/>
        <end position="161"/>
    </location>
</feature>
<feature type="transmembrane region" description="Helical" evidence="2">
    <location>
        <begin position="108"/>
        <end position="131"/>
    </location>
</feature>
<evidence type="ECO:0000256" key="2">
    <source>
        <dbReference type="SAM" id="Phobius"/>
    </source>
</evidence>
<keyword evidence="4" id="KW-1185">Reference proteome</keyword>
<comment type="caution">
    <text evidence="3">The sequence shown here is derived from an EMBL/GenBank/DDBJ whole genome shotgun (WGS) entry which is preliminary data.</text>
</comment>
<protein>
    <submittedName>
        <fullName evidence="3">Uncharacterized protein</fullName>
    </submittedName>
</protein>
<keyword evidence="2" id="KW-0812">Transmembrane</keyword>
<proteinExistence type="predicted"/>
<feature type="transmembrane region" description="Helical" evidence="2">
    <location>
        <begin position="43"/>
        <end position="62"/>
    </location>
</feature>
<sequence length="180" mass="18220">MRHLWSLLAGVVIAPLGWAAVAYGQAVMKDLTAGGSLAGHTSTLALAGTAFVGVGVVVGLIACLRISPVGPLVVALFYLGSTALLVFAPKTGLDAFDRVRNGLFGYDVSLLGPLTSGVIAVLGGVLLMAVFSGSRWRGKQDPDETASSSSDWTSSTSSTGTFADLVSSGAGNTSTWGGTR</sequence>
<name>A0ABV8LWA1_9ACTN</name>
<evidence type="ECO:0000256" key="1">
    <source>
        <dbReference type="SAM" id="MobiDB-lite"/>
    </source>
</evidence>
<feature type="compositionally biased region" description="Polar residues" evidence="1">
    <location>
        <begin position="169"/>
        <end position="180"/>
    </location>
</feature>
<keyword evidence="2" id="KW-1133">Transmembrane helix</keyword>
<evidence type="ECO:0000313" key="3">
    <source>
        <dbReference type="EMBL" id="MFC4135270.1"/>
    </source>
</evidence>
<gene>
    <name evidence="3" type="ORF">ACFOZ4_32060</name>
</gene>
<keyword evidence="2" id="KW-0472">Membrane</keyword>
<reference evidence="4" key="1">
    <citation type="journal article" date="2019" name="Int. J. Syst. Evol. Microbiol.">
        <title>The Global Catalogue of Microorganisms (GCM) 10K type strain sequencing project: providing services to taxonomists for standard genome sequencing and annotation.</title>
        <authorList>
            <consortium name="The Broad Institute Genomics Platform"/>
            <consortium name="The Broad Institute Genome Sequencing Center for Infectious Disease"/>
            <person name="Wu L."/>
            <person name="Ma J."/>
        </authorList>
    </citation>
    <scope>NUCLEOTIDE SEQUENCE [LARGE SCALE GENOMIC DNA]</scope>
    <source>
        <strain evidence="4">CGMCC 4.7289</strain>
    </source>
</reference>
<dbReference type="EMBL" id="JBHSAY010000020">
    <property type="protein sequence ID" value="MFC4135270.1"/>
    <property type="molecule type" value="Genomic_DNA"/>
</dbReference>
<feature type="region of interest" description="Disordered" evidence="1">
    <location>
        <begin position="137"/>
        <end position="180"/>
    </location>
</feature>
<dbReference type="RefSeq" id="WP_253763144.1">
    <property type="nucleotide sequence ID" value="NZ_JAMZDZ010000001.1"/>
</dbReference>
<organism evidence="3 4">
    <name type="scientific">Hamadaea flava</name>
    <dbReference type="NCBI Taxonomy" id="1742688"/>
    <lineage>
        <taxon>Bacteria</taxon>
        <taxon>Bacillati</taxon>
        <taxon>Actinomycetota</taxon>
        <taxon>Actinomycetes</taxon>
        <taxon>Micromonosporales</taxon>
        <taxon>Micromonosporaceae</taxon>
        <taxon>Hamadaea</taxon>
    </lineage>
</organism>